<evidence type="ECO:0000313" key="2">
    <source>
        <dbReference type="Proteomes" id="UP000271603"/>
    </source>
</evidence>
<proteinExistence type="predicted"/>
<name>A0A3S5DF72_SERRU</name>
<protein>
    <submittedName>
        <fullName evidence="1">Uncharacterized protein</fullName>
    </submittedName>
</protein>
<dbReference type="EMBL" id="LR134155">
    <property type="protein sequence ID" value="VEA71011.1"/>
    <property type="molecule type" value="Genomic_DNA"/>
</dbReference>
<gene>
    <name evidence="1" type="ORF">NCTC9419_02535</name>
</gene>
<dbReference type="AlphaFoldDB" id="A0A3S5DF72"/>
<sequence length="61" mass="6812">MLHQIHFQFGEVKAGLVMAQREFQPARFQRLGFRQQRGQLGVNVMLGVKSGSGAEYTANSC</sequence>
<dbReference type="Proteomes" id="UP000271603">
    <property type="component" value="Chromosome"/>
</dbReference>
<evidence type="ECO:0000313" key="1">
    <source>
        <dbReference type="EMBL" id="VEA71011.1"/>
    </source>
</evidence>
<reference evidence="1 2" key="1">
    <citation type="submission" date="2018-12" db="EMBL/GenBank/DDBJ databases">
        <authorList>
            <consortium name="Pathogen Informatics"/>
        </authorList>
    </citation>
    <scope>NUCLEOTIDE SEQUENCE [LARGE SCALE GENOMIC DNA]</scope>
    <source>
        <strain evidence="1 2">NCTC9419</strain>
    </source>
</reference>
<accession>A0A3S5DF72</accession>
<organism evidence="1 2">
    <name type="scientific">Serratia rubidaea</name>
    <name type="common">Serratia marinorubra</name>
    <dbReference type="NCBI Taxonomy" id="61652"/>
    <lineage>
        <taxon>Bacteria</taxon>
        <taxon>Pseudomonadati</taxon>
        <taxon>Pseudomonadota</taxon>
        <taxon>Gammaproteobacteria</taxon>
        <taxon>Enterobacterales</taxon>
        <taxon>Yersiniaceae</taxon>
        <taxon>Serratia</taxon>
    </lineage>
</organism>